<keyword evidence="1" id="KW-0472">Membrane</keyword>
<feature type="transmembrane region" description="Helical" evidence="1">
    <location>
        <begin position="6"/>
        <end position="22"/>
    </location>
</feature>
<dbReference type="AlphaFoldDB" id="A0A645DJU9"/>
<name>A0A645DJU9_9ZZZZ</name>
<feature type="transmembrane region" description="Helical" evidence="1">
    <location>
        <begin position="34"/>
        <end position="53"/>
    </location>
</feature>
<sequence length="54" mass="6010">MLNAIFPKILPLGLTLLVYWLYAKKKWSPLKLMGLILVLACLLTAVGYLTGVYA</sequence>
<evidence type="ECO:0000256" key="1">
    <source>
        <dbReference type="SAM" id="Phobius"/>
    </source>
</evidence>
<keyword evidence="1" id="KW-1133">Transmembrane helix</keyword>
<evidence type="ECO:0008006" key="3">
    <source>
        <dbReference type="Google" id="ProtNLM"/>
    </source>
</evidence>
<gene>
    <name evidence="2" type="ORF">SDC9_136654</name>
</gene>
<dbReference type="GO" id="GO:0016020">
    <property type="term" value="C:membrane"/>
    <property type="evidence" value="ECO:0007669"/>
    <property type="project" value="InterPro"/>
</dbReference>
<dbReference type="PROSITE" id="PS51108">
    <property type="entry name" value="PTS_EIID"/>
    <property type="match status" value="1"/>
</dbReference>
<evidence type="ECO:0000313" key="2">
    <source>
        <dbReference type="EMBL" id="MPM89545.1"/>
    </source>
</evidence>
<organism evidence="2">
    <name type="scientific">bioreactor metagenome</name>
    <dbReference type="NCBI Taxonomy" id="1076179"/>
    <lineage>
        <taxon>unclassified sequences</taxon>
        <taxon>metagenomes</taxon>
        <taxon>ecological metagenomes</taxon>
    </lineage>
</organism>
<protein>
    <recommendedName>
        <fullName evidence="3">PTS system mannose-specific EIID component</fullName>
    </recommendedName>
</protein>
<dbReference type="InterPro" id="IPR004704">
    <property type="entry name" value="PTS_IID_man"/>
</dbReference>
<keyword evidence="1" id="KW-0812">Transmembrane</keyword>
<dbReference type="GO" id="GO:0009401">
    <property type="term" value="P:phosphoenolpyruvate-dependent sugar phosphotransferase system"/>
    <property type="evidence" value="ECO:0007669"/>
    <property type="project" value="InterPro"/>
</dbReference>
<accession>A0A645DJU9</accession>
<comment type="caution">
    <text evidence="2">The sequence shown here is derived from an EMBL/GenBank/DDBJ whole genome shotgun (WGS) entry which is preliminary data.</text>
</comment>
<dbReference type="Pfam" id="PF03613">
    <property type="entry name" value="EIID-AGA"/>
    <property type="match status" value="1"/>
</dbReference>
<proteinExistence type="predicted"/>
<reference evidence="2" key="1">
    <citation type="submission" date="2019-08" db="EMBL/GenBank/DDBJ databases">
        <authorList>
            <person name="Kucharzyk K."/>
            <person name="Murdoch R.W."/>
            <person name="Higgins S."/>
            <person name="Loffler F."/>
        </authorList>
    </citation>
    <scope>NUCLEOTIDE SEQUENCE</scope>
</reference>
<dbReference type="EMBL" id="VSSQ01036950">
    <property type="protein sequence ID" value="MPM89545.1"/>
    <property type="molecule type" value="Genomic_DNA"/>
</dbReference>